<feature type="domain" description="Smf/DprA SLOG" evidence="2">
    <location>
        <begin position="79"/>
        <end position="285"/>
    </location>
</feature>
<name>K8Z8G4_9ENTE</name>
<reference evidence="3 4" key="1">
    <citation type="journal article" date="2013" name="Genome Announc.">
        <title>Draft Genome Sequence of Catellicoccus marimammalium, a Novel Species Commonly Found in Gull Feces.</title>
        <authorList>
            <person name="Weigand M.R."/>
            <person name="Ryu H."/>
            <person name="Bozcek L."/>
            <person name="Konstantinidis K.T."/>
            <person name="Santo Domingo J.W."/>
        </authorList>
    </citation>
    <scope>NUCLEOTIDE SEQUENCE [LARGE SCALE GENOMIC DNA]</scope>
    <source>
        <strain evidence="3 4">M35/04/3</strain>
    </source>
</reference>
<organism evidence="3 4">
    <name type="scientific">Catellicoccus marimammalium M35/04/3</name>
    <dbReference type="NCBI Taxonomy" id="1234409"/>
    <lineage>
        <taxon>Bacteria</taxon>
        <taxon>Bacillati</taxon>
        <taxon>Bacillota</taxon>
        <taxon>Bacilli</taxon>
        <taxon>Lactobacillales</taxon>
        <taxon>Enterococcaceae</taxon>
        <taxon>Catellicoccus</taxon>
    </lineage>
</organism>
<dbReference type="Pfam" id="PF02481">
    <property type="entry name" value="DNA_processg_A"/>
    <property type="match status" value="1"/>
</dbReference>
<dbReference type="AlphaFoldDB" id="K8Z8G4"/>
<evidence type="ECO:0000313" key="3">
    <source>
        <dbReference type="EMBL" id="EKU27339.1"/>
    </source>
</evidence>
<dbReference type="Proteomes" id="UP000016057">
    <property type="component" value="Unassembled WGS sequence"/>
</dbReference>
<comment type="caution">
    <text evidence="3">The sequence shown here is derived from an EMBL/GenBank/DDBJ whole genome shotgun (WGS) entry which is preliminary data.</text>
</comment>
<dbReference type="RefSeq" id="WP_009490012.1">
    <property type="nucleotide sequence ID" value="NZ_AMYT01000017.1"/>
</dbReference>
<dbReference type="InterPro" id="IPR057666">
    <property type="entry name" value="DrpA_SLOG"/>
</dbReference>
<accession>K8Z8G4</accession>
<sequence length="289" mass="33399">MQDMEEEKAILLGLREQKGWGNRRCHRLLDHWEEAETKSSFLEWVIEEGEKENIEREGIEKVIKNLAFWQRIIIEEKPIYYREEEYPSLLKEIYNPPLFLFWQGKIELLQKPSLAFIGSRKMQKEAQQQVTQFVQGLKEEYVIVSGLARGVDAESQFQALKHKGSTIAVLGNGLDYYYPKENQALQQIIAKKGLLLSEYRKGTAPKKYHFPARNRIIAGLCQGIIVIQAGEKSGTFITAKIGLEEGREVFVLPGSTIEHAYDGSYSLLREGAELVWQPDQIYESLTFWR</sequence>
<dbReference type="GO" id="GO:0009294">
    <property type="term" value="P:DNA-mediated transformation"/>
    <property type="evidence" value="ECO:0007669"/>
    <property type="project" value="InterPro"/>
</dbReference>
<dbReference type="PATRIC" id="fig|1234409.3.peg.621"/>
<evidence type="ECO:0000313" key="4">
    <source>
        <dbReference type="Proteomes" id="UP000016057"/>
    </source>
</evidence>
<gene>
    <name evidence="3" type="ORF">C683_0670</name>
</gene>
<protein>
    <submittedName>
        <fullName evidence="3">Rossmann fold nucleotide-binding protein Smf possibly involved in DNA uptake</fullName>
    </submittedName>
</protein>
<dbReference type="Gene3D" id="3.40.50.450">
    <property type="match status" value="1"/>
</dbReference>
<dbReference type="SUPFAM" id="SSF102405">
    <property type="entry name" value="MCP/YpsA-like"/>
    <property type="match status" value="1"/>
</dbReference>
<dbReference type="PANTHER" id="PTHR43022:SF1">
    <property type="entry name" value="PROTEIN SMF"/>
    <property type="match status" value="1"/>
</dbReference>
<proteinExistence type="inferred from homology"/>
<dbReference type="EMBL" id="AMYT01000017">
    <property type="protein sequence ID" value="EKU27339.1"/>
    <property type="molecule type" value="Genomic_DNA"/>
</dbReference>
<dbReference type="InterPro" id="IPR003488">
    <property type="entry name" value="DprA"/>
</dbReference>
<comment type="similarity">
    <text evidence="1">Belongs to the DprA/Smf family.</text>
</comment>
<keyword evidence="4" id="KW-1185">Reference proteome</keyword>
<evidence type="ECO:0000256" key="1">
    <source>
        <dbReference type="ARBA" id="ARBA00006525"/>
    </source>
</evidence>
<dbReference type="STRING" id="1234409.C683_0670"/>
<dbReference type="OrthoDB" id="9785707at2"/>
<dbReference type="PANTHER" id="PTHR43022">
    <property type="entry name" value="PROTEIN SMF"/>
    <property type="match status" value="1"/>
</dbReference>
<dbReference type="NCBIfam" id="TIGR00732">
    <property type="entry name" value="dprA"/>
    <property type="match status" value="1"/>
</dbReference>
<dbReference type="eggNOG" id="COG0758">
    <property type="taxonomic scope" value="Bacteria"/>
</dbReference>
<evidence type="ECO:0000259" key="2">
    <source>
        <dbReference type="Pfam" id="PF02481"/>
    </source>
</evidence>